<dbReference type="EMBL" id="NEXM01000043">
    <property type="protein sequence ID" value="PSN98022.1"/>
    <property type="molecule type" value="Genomic_DNA"/>
</dbReference>
<name>A0A2R6BHA7_9ARCH</name>
<evidence type="ECO:0000313" key="1">
    <source>
        <dbReference type="EMBL" id="PSN98022.1"/>
    </source>
</evidence>
<accession>A0A2R6BHA7</accession>
<organism evidence="1 2">
    <name type="scientific">Candidatus Marsarchaeota G2 archaeon ECH_B_SAG-F08</name>
    <dbReference type="NCBI Taxonomy" id="1978165"/>
    <lineage>
        <taxon>Archaea</taxon>
        <taxon>Candidatus Marsarchaeota</taxon>
        <taxon>Candidatus Marsarchaeota group 2</taxon>
    </lineage>
</organism>
<comment type="caution">
    <text evidence="1">The sequence shown here is derived from an EMBL/GenBank/DDBJ whole genome shotgun (WGS) entry which is preliminary data.</text>
</comment>
<dbReference type="AlphaFoldDB" id="A0A2R6BHA7"/>
<sequence>MISVNSAFFWVDVVVEHPCYILKVTLNHQQSSYPNASARGFVNSLPRTLIRKDQGVIQAPSFKRRNLSALPVGGELILVGRLV</sequence>
<proteinExistence type="predicted"/>
<protein>
    <submittedName>
        <fullName evidence="1">Uncharacterized protein</fullName>
    </submittedName>
</protein>
<dbReference type="Proteomes" id="UP000240381">
    <property type="component" value="Unassembled WGS sequence"/>
</dbReference>
<gene>
    <name evidence="1" type="ORF">B9Q11_03120</name>
</gene>
<evidence type="ECO:0000313" key="2">
    <source>
        <dbReference type="Proteomes" id="UP000240381"/>
    </source>
</evidence>
<reference evidence="1 2" key="1">
    <citation type="submission" date="2017-04" db="EMBL/GenBank/DDBJ databases">
        <title>Novel microbial lineages endemic to geothermal iron-oxide mats fill important gaps in the evolutionary history of Archaea.</title>
        <authorList>
            <person name="Jay Z.J."/>
            <person name="Beam J.P."/>
            <person name="Dlakic M."/>
            <person name="Rusch D.B."/>
            <person name="Kozubal M.A."/>
            <person name="Inskeep W.P."/>
        </authorList>
    </citation>
    <scope>NUCLEOTIDE SEQUENCE [LARGE SCALE GENOMIC DNA]</scope>
    <source>
        <strain evidence="1">ECH_B_SAG-F08</strain>
    </source>
</reference>